<keyword evidence="10" id="KW-1185">Reference proteome</keyword>
<reference evidence="9" key="1">
    <citation type="submission" date="2020-07" db="EMBL/GenBank/DDBJ databases">
        <title>Ethylene signaling mediates host invasion by parasitic plants.</title>
        <authorList>
            <person name="Yoshida S."/>
        </authorList>
    </citation>
    <scope>NUCLEOTIDE SEQUENCE</scope>
    <source>
        <strain evidence="9">Okayama</strain>
    </source>
</reference>
<dbReference type="OrthoDB" id="3990054at2759"/>
<keyword evidence="2 8" id="KW-0812">Transmembrane</keyword>
<feature type="region of interest" description="Disordered" evidence="7">
    <location>
        <begin position="207"/>
        <end position="252"/>
    </location>
</feature>
<keyword evidence="5" id="KW-0443">Lipid metabolism</keyword>
<dbReference type="EMBL" id="BMAC01000626">
    <property type="protein sequence ID" value="GFQ00401.1"/>
    <property type="molecule type" value="Genomic_DNA"/>
</dbReference>
<dbReference type="GO" id="GO:0140042">
    <property type="term" value="P:lipid droplet formation"/>
    <property type="evidence" value="ECO:0007669"/>
    <property type="project" value="UniProtKB-ARBA"/>
</dbReference>
<evidence type="ECO:0000256" key="8">
    <source>
        <dbReference type="SAM" id="Phobius"/>
    </source>
</evidence>
<evidence type="ECO:0000256" key="4">
    <source>
        <dbReference type="ARBA" id="ARBA00022989"/>
    </source>
</evidence>
<keyword evidence="6 8" id="KW-0472">Membrane</keyword>
<evidence type="ECO:0000256" key="2">
    <source>
        <dbReference type="ARBA" id="ARBA00022692"/>
    </source>
</evidence>
<proteinExistence type="predicted"/>
<dbReference type="PANTHER" id="PTHR21212">
    <property type="entry name" value="BERNARDINELLI-SEIP CONGENITAL LIPODYSTROPHY 2 HOMOLOG BSCL2 PROTEIN"/>
    <property type="match status" value="1"/>
</dbReference>
<dbReference type="PANTHER" id="PTHR21212:SF5">
    <property type="entry name" value="SEIPIN-1"/>
    <property type="match status" value="1"/>
</dbReference>
<dbReference type="GO" id="GO:0006629">
    <property type="term" value="P:lipid metabolic process"/>
    <property type="evidence" value="ECO:0007669"/>
    <property type="project" value="UniProtKB-KW"/>
</dbReference>
<keyword evidence="4 8" id="KW-1133">Transmembrane helix</keyword>
<dbReference type="GO" id="GO:0005789">
    <property type="term" value="C:endoplasmic reticulum membrane"/>
    <property type="evidence" value="ECO:0007669"/>
    <property type="project" value="UniProtKB-SubCell"/>
</dbReference>
<comment type="caution">
    <text evidence="9">The sequence shown here is derived from an EMBL/GenBank/DDBJ whole genome shotgun (WGS) entry which is preliminary data.</text>
</comment>
<dbReference type="AlphaFoldDB" id="A0A830CKR3"/>
<dbReference type="CDD" id="cd23995">
    <property type="entry name" value="Seipin_BSCL2_like"/>
    <property type="match status" value="1"/>
</dbReference>
<evidence type="ECO:0000256" key="3">
    <source>
        <dbReference type="ARBA" id="ARBA00022824"/>
    </source>
</evidence>
<protein>
    <recommendedName>
        <fullName evidence="11">Seipin</fullName>
    </recommendedName>
</protein>
<keyword evidence="3" id="KW-0256">Endoplasmic reticulum</keyword>
<dbReference type="InterPro" id="IPR009617">
    <property type="entry name" value="Seipin"/>
</dbReference>
<evidence type="ECO:0000313" key="9">
    <source>
        <dbReference type="EMBL" id="GFQ00401.1"/>
    </source>
</evidence>
<feature type="transmembrane region" description="Helical" evidence="8">
    <location>
        <begin position="126"/>
        <end position="146"/>
    </location>
</feature>
<sequence>MPESDYNRDLGIFQLTAELISLEGDLVAKSSHPCMLRFWSWPIRLTRTFLMGVPLILGITTETQMITFPILKHKETRNSPRTEYIRITLIPRAGTMSLPQFYESEIVVQSRPPWTREFVYKWKWTFYVWTTLYIFIFLVMFLVFFLKPLVFPVMATPFPNSYEQELGSPGEALAGPRDEREVSESVKRWQRSRSKRKAALLHGVIMPESESETESARSSSAATSINVTRGEIGSGFEEGGGDSESVCFRGFE</sequence>
<comment type="subcellular location">
    <subcellularLocation>
        <location evidence="1">Endoplasmic reticulum membrane</location>
        <topology evidence="1">Multi-pass membrane protein</topology>
    </subcellularLocation>
</comment>
<dbReference type="Pfam" id="PF06775">
    <property type="entry name" value="Seipin"/>
    <property type="match status" value="1"/>
</dbReference>
<evidence type="ECO:0000256" key="6">
    <source>
        <dbReference type="ARBA" id="ARBA00023136"/>
    </source>
</evidence>
<evidence type="ECO:0000256" key="1">
    <source>
        <dbReference type="ARBA" id="ARBA00004477"/>
    </source>
</evidence>
<evidence type="ECO:0008006" key="11">
    <source>
        <dbReference type="Google" id="ProtNLM"/>
    </source>
</evidence>
<feature type="compositionally biased region" description="Low complexity" evidence="7">
    <location>
        <begin position="216"/>
        <end position="231"/>
    </location>
</feature>
<gene>
    <name evidence="9" type="ORF">PHJA_002184100</name>
</gene>
<feature type="transmembrane region" description="Helical" evidence="8">
    <location>
        <begin position="49"/>
        <end position="71"/>
    </location>
</feature>
<dbReference type="Proteomes" id="UP000653305">
    <property type="component" value="Unassembled WGS sequence"/>
</dbReference>
<accession>A0A830CKR3</accession>
<name>A0A830CKR3_9LAMI</name>
<organism evidence="9 10">
    <name type="scientific">Phtheirospermum japonicum</name>
    <dbReference type="NCBI Taxonomy" id="374723"/>
    <lineage>
        <taxon>Eukaryota</taxon>
        <taxon>Viridiplantae</taxon>
        <taxon>Streptophyta</taxon>
        <taxon>Embryophyta</taxon>
        <taxon>Tracheophyta</taxon>
        <taxon>Spermatophyta</taxon>
        <taxon>Magnoliopsida</taxon>
        <taxon>eudicotyledons</taxon>
        <taxon>Gunneridae</taxon>
        <taxon>Pentapetalae</taxon>
        <taxon>asterids</taxon>
        <taxon>lamiids</taxon>
        <taxon>Lamiales</taxon>
        <taxon>Orobanchaceae</taxon>
        <taxon>Orobanchaceae incertae sedis</taxon>
        <taxon>Phtheirospermum</taxon>
    </lineage>
</organism>
<feature type="compositionally biased region" description="Basic and acidic residues" evidence="7">
    <location>
        <begin position="176"/>
        <end position="187"/>
    </location>
</feature>
<evidence type="ECO:0000256" key="7">
    <source>
        <dbReference type="SAM" id="MobiDB-lite"/>
    </source>
</evidence>
<evidence type="ECO:0000313" key="10">
    <source>
        <dbReference type="Proteomes" id="UP000653305"/>
    </source>
</evidence>
<evidence type="ECO:0000256" key="5">
    <source>
        <dbReference type="ARBA" id="ARBA00023098"/>
    </source>
</evidence>
<feature type="region of interest" description="Disordered" evidence="7">
    <location>
        <begin position="166"/>
        <end position="188"/>
    </location>
</feature>